<gene>
    <name evidence="4" type="ORF">NCTC11535_00462</name>
</gene>
<feature type="transmembrane region" description="Helical" evidence="2">
    <location>
        <begin position="192"/>
        <end position="214"/>
    </location>
</feature>
<dbReference type="InterPro" id="IPR007168">
    <property type="entry name" value="Phageshock_PspC_N"/>
</dbReference>
<protein>
    <submittedName>
        <fullName evidence="4">Phage shock protein C</fullName>
    </submittedName>
</protein>
<name>A0ABY1VLW1_9ACTO</name>
<keyword evidence="5" id="KW-1185">Reference proteome</keyword>
<dbReference type="EMBL" id="UAPQ01000001">
    <property type="protein sequence ID" value="SPT52808.1"/>
    <property type="molecule type" value="Genomic_DNA"/>
</dbReference>
<feature type="compositionally biased region" description="Polar residues" evidence="1">
    <location>
        <begin position="32"/>
        <end position="41"/>
    </location>
</feature>
<accession>A0ABY1VLW1</accession>
<feature type="region of interest" description="Disordered" evidence="1">
    <location>
        <begin position="219"/>
        <end position="294"/>
    </location>
</feature>
<evidence type="ECO:0000313" key="4">
    <source>
        <dbReference type="EMBL" id="SPT52808.1"/>
    </source>
</evidence>
<keyword evidence="2" id="KW-1133">Transmembrane helix</keyword>
<dbReference type="Pfam" id="PF04024">
    <property type="entry name" value="PspC"/>
    <property type="match status" value="1"/>
</dbReference>
<feature type="transmembrane region" description="Helical" evidence="2">
    <location>
        <begin position="389"/>
        <end position="412"/>
    </location>
</feature>
<feature type="compositionally biased region" description="Low complexity" evidence="1">
    <location>
        <begin position="709"/>
        <end position="728"/>
    </location>
</feature>
<feature type="transmembrane region" description="Helical" evidence="2">
    <location>
        <begin position="363"/>
        <end position="383"/>
    </location>
</feature>
<feature type="transmembrane region" description="Helical" evidence="2">
    <location>
        <begin position="419"/>
        <end position="439"/>
    </location>
</feature>
<keyword evidence="2" id="KW-0812">Transmembrane</keyword>
<keyword evidence="2" id="KW-0472">Membrane</keyword>
<evidence type="ECO:0000256" key="2">
    <source>
        <dbReference type="SAM" id="Phobius"/>
    </source>
</evidence>
<feature type="compositionally biased region" description="Low complexity" evidence="1">
    <location>
        <begin position="328"/>
        <end position="338"/>
    </location>
</feature>
<feature type="region of interest" description="Disordered" evidence="1">
    <location>
        <begin position="702"/>
        <end position="737"/>
    </location>
</feature>
<proteinExistence type="predicted"/>
<feature type="compositionally biased region" description="Low complexity" evidence="1">
    <location>
        <begin position="274"/>
        <end position="289"/>
    </location>
</feature>
<evidence type="ECO:0000256" key="1">
    <source>
        <dbReference type="SAM" id="MobiDB-lite"/>
    </source>
</evidence>
<feature type="compositionally biased region" description="Low complexity" evidence="1">
    <location>
        <begin position="17"/>
        <end position="28"/>
    </location>
</feature>
<reference evidence="4 5" key="1">
    <citation type="submission" date="2018-06" db="EMBL/GenBank/DDBJ databases">
        <authorList>
            <consortium name="Pathogen Informatics"/>
            <person name="Doyle S."/>
        </authorList>
    </citation>
    <scope>NUCLEOTIDE SEQUENCE [LARGE SCALE GENOMIC DNA]</scope>
    <source>
        <strain evidence="4 5">NCTC11535</strain>
    </source>
</reference>
<comment type="caution">
    <text evidence="4">The sequence shown here is derived from an EMBL/GenBank/DDBJ whole genome shotgun (WGS) entry which is preliminary data.</text>
</comment>
<feature type="region of interest" description="Disordered" evidence="1">
    <location>
        <begin position="322"/>
        <end position="356"/>
    </location>
</feature>
<feature type="transmembrane region" description="Helical" evidence="2">
    <location>
        <begin position="113"/>
        <end position="136"/>
    </location>
</feature>
<organism evidence="4 5">
    <name type="scientific">Actinomyces bovis</name>
    <dbReference type="NCBI Taxonomy" id="1658"/>
    <lineage>
        <taxon>Bacteria</taxon>
        <taxon>Bacillati</taxon>
        <taxon>Actinomycetota</taxon>
        <taxon>Actinomycetes</taxon>
        <taxon>Actinomycetales</taxon>
        <taxon>Actinomycetaceae</taxon>
        <taxon>Actinomyces</taxon>
    </lineage>
</organism>
<evidence type="ECO:0000259" key="3">
    <source>
        <dbReference type="Pfam" id="PF04024"/>
    </source>
</evidence>
<dbReference type="RefSeq" id="WP_111835761.1">
    <property type="nucleotide sequence ID" value="NZ_UAPQ01000001.1"/>
</dbReference>
<sequence length="737" mass="75467">MDNNFPSQPVPGPDEPQAPGQAAASPAPDYSQPENWAQSPRNDGGAYPGGQQPLNGAYAPGGPTAPGSPYPPSSAPLGSFFDSIRRTGLFRGRERWVGGVCSGLARRFDLDPVLVRVLVVVGTLFLGLGLLLYSLAWGLLPEEEDGRIHLEAALQGDVSAGFAGACAGTFIGGFSTDKGFFPNWYLNGTGPWFFFGLVPVFLLGLGIWVLVAWLSRPRTPNGARPGQTPNAPMPGSAATGSPVPPAGAPGMPGSYPPPTGAPAAPMSEAAGTPEADAATGARRGATEPMAPMPSAPAVPLGGAAAPSYPTAAYAAAPYAGPASPAPASPYQRPSQRSVPPRPVHPPRPVRPPRPRVLGPGRTVSLLALGLGLLVIAGCSWAAHVGGTRVALPLVGLGALAVILGLGIAFSGFRGRHGGWLSALGGLSLFALIPALVFGGTAPISALRALDGGKVSDTRTITWADIATRNGSSHELGVGRVLVDLSDMPADAAPSSLTLELGVGKVEVMVPAGRAMQVEGSVGIGNLQASTSSQWRANGTPISASEGWAGASVSTFHNSDGSPSSTYFYEANGVIDDVLLSSPAPSPRLNLKVEVGIGELRVTETTPATTTWQGQVLEDGTWVVQRWYNDLGETSESLPVPGTKHPAIKAQQSQKCIDQALTDSRDGVGVDKPVLGLNDNTFFLQSNQYEVYKQCVAETLKAANQAQPDATPSAAPSASATPSPAVESPSPTPSPAAG</sequence>
<feature type="region of interest" description="Disordered" evidence="1">
    <location>
        <begin position="1"/>
        <end position="73"/>
    </location>
</feature>
<dbReference type="PANTHER" id="PTHR24216:SF65">
    <property type="entry name" value="PAXILLIN-LIKE PROTEIN 1"/>
    <property type="match status" value="1"/>
</dbReference>
<feature type="compositionally biased region" description="Pro residues" evidence="1">
    <location>
        <begin position="339"/>
        <end position="351"/>
    </location>
</feature>
<feature type="compositionally biased region" description="Low complexity" evidence="1">
    <location>
        <begin position="56"/>
        <end position="65"/>
    </location>
</feature>
<dbReference type="PANTHER" id="PTHR24216">
    <property type="entry name" value="PAXILLIN-RELATED"/>
    <property type="match status" value="1"/>
</dbReference>
<dbReference type="Proteomes" id="UP000250006">
    <property type="component" value="Unassembled WGS sequence"/>
</dbReference>
<feature type="domain" description="Phage shock protein PspC N-terminal" evidence="3">
    <location>
        <begin position="89"/>
        <end position="143"/>
    </location>
</feature>
<evidence type="ECO:0000313" key="5">
    <source>
        <dbReference type="Proteomes" id="UP000250006"/>
    </source>
</evidence>